<dbReference type="InterPro" id="IPR019410">
    <property type="entry name" value="Methyltransf_16"/>
</dbReference>
<dbReference type="AlphaFoldDB" id="L1IPK5"/>
<dbReference type="OMA" id="HIWEAGI"/>
<name>L1IPK5_GUITC</name>
<reference evidence="1 3" key="1">
    <citation type="journal article" date="2012" name="Nature">
        <title>Algal genomes reveal evolutionary mosaicism and the fate of nucleomorphs.</title>
        <authorList>
            <consortium name="DOE Joint Genome Institute"/>
            <person name="Curtis B.A."/>
            <person name="Tanifuji G."/>
            <person name="Burki F."/>
            <person name="Gruber A."/>
            <person name="Irimia M."/>
            <person name="Maruyama S."/>
            <person name="Arias M.C."/>
            <person name="Ball S.G."/>
            <person name="Gile G.H."/>
            <person name="Hirakawa Y."/>
            <person name="Hopkins J.F."/>
            <person name="Kuo A."/>
            <person name="Rensing S.A."/>
            <person name="Schmutz J."/>
            <person name="Symeonidi A."/>
            <person name="Elias M."/>
            <person name="Eveleigh R.J."/>
            <person name="Herman E.K."/>
            <person name="Klute M.J."/>
            <person name="Nakayama T."/>
            <person name="Obornik M."/>
            <person name="Reyes-Prieto A."/>
            <person name="Armbrust E.V."/>
            <person name="Aves S.J."/>
            <person name="Beiko R.G."/>
            <person name="Coutinho P."/>
            <person name="Dacks J.B."/>
            <person name="Durnford D.G."/>
            <person name="Fast N.M."/>
            <person name="Green B.R."/>
            <person name="Grisdale C.J."/>
            <person name="Hempel F."/>
            <person name="Henrissat B."/>
            <person name="Hoppner M.P."/>
            <person name="Ishida K."/>
            <person name="Kim E."/>
            <person name="Koreny L."/>
            <person name="Kroth P.G."/>
            <person name="Liu Y."/>
            <person name="Malik S.B."/>
            <person name="Maier U.G."/>
            <person name="McRose D."/>
            <person name="Mock T."/>
            <person name="Neilson J.A."/>
            <person name="Onodera N.T."/>
            <person name="Poole A.M."/>
            <person name="Pritham E.J."/>
            <person name="Richards T.A."/>
            <person name="Rocap G."/>
            <person name="Roy S.W."/>
            <person name="Sarai C."/>
            <person name="Schaack S."/>
            <person name="Shirato S."/>
            <person name="Slamovits C.H."/>
            <person name="Spencer D.F."/>
            <person name="Suzuki S."/>
            <person name="Worden A.Z."/>
            <person name="Zauner S."/>
            <person name="Barry K."/>
            <person name="Bell C."/>
            <person name="Bharti A.K."/>
            <person name="Crow J.A."/>
            <person name="Grimwood J."/>
            <person name="Kramer R."/>
            <person name="Lindquist E."/>
            <person name="Lucas S."/>
            <person name="Salamov A."/>
            <person name="McFadden G.I."/>
            <person name="Lane C.E."/>
            <person name="Keeling P.J."/>
            <person name="Gray M.W."/>
            <person name="Grigoriev I.V."/>
            <person name="Archibald J.M."/>
        </authorList>
    </citation>
    <scope>NUCLEOTIDE SEQUENCE</scope>
    <source>
        <strain evidence="1 3">CCMP2712</strain>
    </source>
</reference>
<keyword evidence="3" id="KW-1185">Reference proteome</keyword>
<dbReference type="KEGG" id="gtt:GUITHDRAFT_115564"/>
<dbReference type="InterPro" id="IPR029063">
    <property type="entry name" value="SAM-dependent_MTases_sf"/>
</dbReference>
<dbReference type="Proteomes" id="UP000011087">
    <property type="component" value="Unassembled WGS sequence"/>
</dbReference>
<dbReference type="HOGENOM" id="CLU_1055420_0_0_1"/>
<reference evidence="3" key="2">
    <citation type="submission" date="2012-11" db="EMBL/GenBank/DDBJ databases">
        <authorList>
            <person name="Kuo A."/>
            <person name="Curtis B.A."/>
            <person name="Tanifuji G."/>
            <person name="Burki F."/>
            <person name="Gruber A."/>
            <person name="Irimia M."/>
            <person name="Maruyama S."/>
            <person name="Arias M.C."/>
            <person name="Ball S.G."/>
            <person name="Gile G.H."/>
            <person name="Hirakawa Y."/>
            <person name="Hopkins J.F."/>
            <person name="Rensing S.A."/>
            <person name="Schmutz J."/>
            <person name="Symeonidi A."/>
            <person name="Elias M."/>
            <person name="Eveleigh R.J."/>
            <person name="Herman E.K."/>
            <person name="Klute M.J."/>
            <person name="Nakayama T."/>
            <person name="Obornik M."/>
            <person name="Reyes-Prieto A."/>
            <person name="Armbrust E.V."/>
            <person name="Aves S.J."/>
            <person name="Beiko R.G."/>
            <person name="Coutinho P."/>
            <person name="Dacks J.B."/>
            <person name="Durnford D.G."/>
            <person name="Fast N.M."/>
            <person name="Green B.R."/>
            <person name="Grisdale C."/>
            <person name="Hempe F."/>
            <person name="Henrissat B."/>
            <person name="Hoppner M.P."/>
            <person name="Ishida K.-I."/>
            <person name="Kim E."/>
            <person name="Koreny L."/>
            <person name="Kroth P.G."/>
            <person name="Liu Y."/>
            <person name="Malik S.-B."/>
            <person name="Maier U.G."/>
            <person name="McRose D."/>
            <person name="Mock T."/>
            <person name="Neilson J.A."/>
            <person name="Onodera N.T."/>
            <person name="Poole A.M."/>
            <person name="Pritham E.J."/>
            <person name="Richards T.A."/>
            <person name="Rocap G."/>
            <person name="Roy S.W."/>
            <person name="Sarai C."/>
            <person name="Schaack S."/>
            <person name="Shirato S."/>
            <person name="Slamovits C.H."/>
            <person name="Spencer D.F."/>
            <person name="Suzuki S."/>
            <person name="Worden A.Z."/>
            <person name="Zauner S."/>
            <person name="Barry K."/>
            <person name="Bell C."/>
            <person name="Bharti A.K."/>
            <person name="Crow J.A."/>
            <person name="Grimwood J."/>
            <person name="Kramer R."/>
            <person name="Lindquist E."/>
            <person name="Lucas S."/>
            <person name="Salamov A."/>
            <person name="McFadden G.I."/>
            <person name="Lane C.E."/>
            <person name="Keeling P.J."/>
            <person name="Gray M.W."/>
            <person name="Grigoriev I.V."/>
            <person name="Archibald J.M."/>
        </authorList>
    </citation>
    <scope>NUCLEOTIDE SEQUENCE</scope>
    <source>
        <strain evidence="3">CCMP2712</strain>
    </source>
</reference>
<reference evidence="2" key="3">
    <citation type="submission" date="2016-03" db="UniProtKB">
        <authorList>
            <consortium name="EnsemblProtists"/>
        </authorList>
    </citation>
    <scope>IDENTIFICATION</scope>
</reference>
<dbReference type="Gene3D" id="3.40.50.150">
    <property type="entry name" value="Vaccinia Virus protein VP39"/>
    <property type="match status" value="1"/>
</dbReference>
<dbReference type="GeneID" id="17295040"/>
<evidence type="ECO:0000313" key="2">
    <source>
        <dbReference type="EnsemblProtists" id="EKX38221"/>
    </source>
</evidence>
<dbReference type="OrthoDB" id="413520at2759"/>
<gene>
    <name evidence="1" type="ORF">GUITHDRAFT_115564</name>
</gene>
<organism evidence="1">
    <name type="scientific">Guillardia theta (strain CCMP2712)</name>
    <name type="common">Cryptophyte</name>
    <dbReference type="NCBI Taxonomy" id="905079"/>
    <lineage>
        <taxon>Eukaryota</taxon>
        <taxon>Cryptophyceae</taxon>
        <taxon>Pyrenomonadales</taxon>
        <taxon>Geminigeraceae</taxon>
        <taxon>Guillardia</taxon>
    </lineage>
</organism>
<dbReference type="SUPFAM" id="SSF53335">
    <property type="entry name" value="S-adenosyl-L-methionine-dependent methyltransferases"/>
    <property type="match status" value="1"/>
</dbReference>
<accession>L1IPK5</accession>
<sequence>MGKLELEVREASYTEAGLGGSHVFASSVAMSLWLLSHRHLLQGKRILELGAGCGLVGIACSQVGCKEVVLTDTANANVLGSSAGGELIKNLEENVKQAVQHGSRCQVLEFDWNDEKKLAELGYFDVVIGSDLFYHLSSIKPLCGLVAKCVEQGSVFYHLAPPDRSCYPTFIESLQAVGDLKTEGPIVAVATRVTPLVEFEIEEAIYVGGEGQEGARDAFFLPCSQQFVRSLEGLNFSHWRLERKQKLSLTTLRGRAGEMTRRDV</sequence>
<evidence type="ECO:0000313" key="3">
    <source>
        <dbReference type="Proteomes" id="UP000011087"/>
    </source>
</evidence>
<dbReference type="EMBL" id="JH993050">
    <property type="protein sequence ID" value="EKX38221.1"/>
    <property type="molecule type" value="Genomic_DNA"/>
</dbReference>
<dbReference type="RefSeq" id="XP_005825201.1">
    <property type="nucleotide sequence ID" value="XM_005825144.1"/>
</dbReference>
<evidence type="ECO:0000313" key="1">
    <source>
        <dbReference type="EMBL" id="EKX38221.1"/>
    </source>
</evidence>
<protein>
    <submittedName>
        <fullName evidence="1 2">Uncharacterized protein</fullName>
    </submittedName>
</protein>
<dbReference type="Pfam" id="PF10294">
    <property type="entry name" value="Methyltransf_16"/>
    <property type="match status" value="1"/>
</dbReference>
<dbReference type="CDD" id="cd02440">
    <property type="entry name" value="AdoMet_MTases"/>
    <property type="match status" value="1"/>
</dbReference>
<dbReference type="PaxDb" id="55529-EKX38221"/>
<dbReference type="EnsemblProtists" id="EKX38221">
    <property type="protein sequence ID" value="EKX38221"/>
    <property type="gene ID" value="GUITHDRAFT_115564"/>
</dbReference>
<dbReference type="PANTHER" id="PTHR14614">
    <property type="entry name" value="HEPATOCELLULAR CARCINOMA-ASSOCIATED ANTIGEN"/>
    <property type="match status" value="1"/>
</dbReference>
<proteinExistence type="predicted"/>